<dbReference type="AlphaFoldDB" id="A0A7K1LPA9"/>
<evidence type="ECO:0008006" key="3">
    <source>
        <dbReference type="Google" id="ProtNLM"/>
    </source>
</evidence>
<dbReference type="OrthoDB" id="979487at2"/>
<gene>
    <name evidence="1" type="ORF">FLP08_08525</name>
</gene>
<comment type="caution">
    <text evidence="1">The sequence shown here is derived from an EMBL/GenBank/DDBJ whole genome shotgun (WGS) entry which is preliminary data.</text>
</comment>
<organism evidence="1 2">
    <name type="scientific">Christiangramia aestuarii</name>
    <dbReference type="NCBI Taxonomy" id="1028746"/>
    <lineage>
        <taxon>Bacteria</taxon>
        <taxon>Pseudomonadati</taxon>
        <taxon>Bacteroidota</taxon>
        <taxon>Flavobacteriia</taxon>
        <taxon>Flavobacteriales</taxon>
        <taxon>Flavobacteriaceae</taxon>
        <taxon>Christiangramia</taxon>
    </lineage>
</organism>
<accession>A0A7K1LPA9</accession>
<sequence>MNFEEILEKTDTTLKSRQQAAVLFLKHPQFLKFCVMIIQKARPLSVKALFILEVLSRQNFEILIPFIPDLIRSGKYHSDSACRRCLAKIYGLALENNFSSSTLNLSPELKKEILELSFTWLVSEEKVAVKVFSMQNIYELRNEDSWVKEELKGILEKDIQKSTAGYRSRASKILRKL</sequence>
<evidence type="ECO:0000313" key="1">
    <source>
        <dbReference type="EMBL" id="MUP42616.1"/>
    </source>
</evidence>
<name>A0A7K1LPA9_9FLAO</name>
<keyword evidence="2" id="KW-1185">Reference proteome</keyword>
<protein>
    <recommendedName>
        <fullName evidence="3">Adenylosuccinate lyase</fullName>
    </recommendedName>
</protein>
<reference evidence="1 2" key="1">
    <citation type="submission" date="2019-07" db="EMBL/GenBank/DDBJ databases">
        <title>Gramella aestuarii sp. nov., isolated from a tidal flat, and emended description of Gramella echinicola.</title>
        <authorList>
            <person name="Liu L."/>
        </authorList>
    </citation>
    <scope>NUCLEOTIDE SEQUENCE [LARGE SCALE GENOMIC DNA]</scope>
    <source>
        <strain evidence="1 2">BS12</strain>
    </source>
</reference>
<dbReference type="EMBL" id="VJVW01000003">
    <property type="protein sequence ID" value="MUP42616.1"/>
    <property type="molecule type" value="Genomic_DNA"/>
</dbReference>
<proteinExistence type="predicted"/>
<dbReference type="RefSeq" id="WP_156275949.1">
    <property type="nucleotide sequence ID" value="NZ_BAABGI010000003.1"/>
</dbReference>
<evidence type="ECO:0000313" key="2">
    <source>
        <dbReference type="Proteomes" id="UP000460416"/>
    </source>
</evidence>
<dbReference type="Proteomes" id="UP000460416">
    <property type="component" value="Unassembled WGS sequence"/>
</dbReference>